<feature type="compositionally biased region" description="Polar residues" evidence="2">
    <location>
        <begin position="2133"/>
        <end position="2158"/>
    </location>
</feature>
<dbReference type="InterPro" id="IPR053005">
    <property type="entry name" value="Nuclear_Pos-Cytoskel_Interact"/>
</dbReference>
<dbReference type="SMART" id="SM00233">
    <property type="entry name" value="PH"/>
    <property type="match status" value="1"/>
</dbReference>
<dbReference type="OrthoDB" id="2149224at2759"/>
<dbReference type="GO" id="GO:0000226">
    <property type="term" value="P:microtubule cytoskeleton organization"/>
    <property type="evidence" value="ECO:0007669"/>
    <property type="project" value="TreeGrafter"/>
</dbReference>
<dbReference type="SUPFAM" id="SSF50729">
    <property type="entry name" value="PH domain-like"/>
    <property type="match status" value="1"/>
</dbReference>
<dbReference type="GO" id="GO:0032065">
    <property type="term" value="P:maintenance of protein location in cell cortex"/>
    <property type="evidence" value="ECO:0007669"/>
    <property type="project" value="InterPro"/>
</dbReference>
<evidence type="ECO:0000313" key="5">
    <source>
        <dbReference type="Proteomes" id="UP000293360"/>
    </source>
</evidence>
<feature type="coiled-coil region" evidence="1">
    <location>
        <begin position="2220"/>
        <end position="2247"/>
    </location>
</feature>
<feature type="coiled-coil region" evidence="1">
    <location>
        <begin position="878"/>
        <end position="905"/>
    </location>
</feature>
<evidence type="ECO:0000259" key="3">
    <source>
        <dbReference type="PROSITE" id="PS50003"/>
    </source>
</evidence>
<feature type="compositionally biased region" description="Basic and acidic residues" evidence="2">
    <location>
        <begin position="475"/>
        <end position="486"/>
    </location>
</feature>
<feature type="region of interest" description="Disordered" evidence="2">
    <location>
        <begin position="2254"/>
        <end position="2298"/>
    </location>
</feature>
<evidence type="ECO:0000256" key="2">
    <source>
        <dbReference type="SAM" id="MobiDB-lite"/>
    </source>
</evidence>
<dbReference type="Pfam" id="PF12814">
    <property type="entry name" value="Mcp5_PH"/>
    <property type="match status" value="1"/>
</dbReference>
<feature type="compositionally biased region" description="Low complexity" evidence="2">
    <location>
        <begin position="2260"/>
        <end position="2298"/>
    </location>
</feature>
<organism evidence="4 5">
    <name type="scientific">Monosporascus ibericus</name>
    <dbReference type="NCBI Taxonomy" id="155417"/>
    <lineage>
        <taxon>Eukaryota</taxon>
        <taxon>Fungi</taxon>
        <taxon>Dikarya</taxon>
        <taxon>Ascomycota</taxon>
        <taxon>Pezizomycotina</taxon>
        <taxon>Sordariomycetes</taxon>
        <taxon>Xylariomycetidae</taxon>
        <taxon>Xylariales</taxon>
        <taxon>Xylariales incertae sedis</taxon>
        <taxon>Monosporascus</taxon>
    </lineage>
</organism>
<dbReference type="InterPro" id="IPR024774">
    <property type="entry name" value="PH_dom-Mcp5-type"/>
</dbReference>
<feature type="region of interest" description="Disordered" evidence="2">
    <location>
        <begin position="1936"/>
        <end position="1955"/>
    </location>
</feature>
<dbReference type="GO" id="GO:0005739">
    <property type="term" value="C:mitochondrion"/>
    <property type="evidence" value="ECO:0007669"/>
    <property type="project" value="TreeGrafter"/>
</dbReference>
<dbReference type="Proteomes" id="UP000293360">
    <property type="component" value="Unassembled WGS sequence"/>
</dbReference>
<dbReference type="GO" id="GO:0005543">
    <property type="term" value="F:phospholipid binding"/>
    <property type="evidence" value="ECO:0007669"/>
    <property type="project" value="InterPro"/>
</dbReference>
<feature type="compositionally biased region" description="Polar residues" evidence="2">
    <location>
        <begin position="675"/>
        <end position="692"/>
    </location>
</feature>
<dbReference type="GO" id="GO:0005938">
    <property type="term" value="C:cell cortex"/>
    <property type="evidence" value="ECO:0007669"/>
    <property type="project" value="InterPro"/>
</dbReference>
<dbReference type="CDD" id="cd13365">
    <property type="entry name" value="PH_PLC_plant-like"/>
    <property type="match status" value="1"/>
</dbReference>
<evidence type="ECO:0000256" key="1">
    <source>
        <dbReference type="SAM" id="Coils"/>
    </source>
</evidence>
<feature type="region of interest" description="Disordered" evidence="2">
    <location>
        <begin position="1"/>
        <end position="28"/>
    </location>
</feature>
<feature type="coiled-coil region" evidence="1">
    <location>
        <begin position="1271"/>
        <end position="1298"/>
    </location>
</feature>
<feature type="compositionally biased region" description="Low complexity" evidence="2">
    <location>
        <begin position="1"/>
        <end position="12"/>
    </location>
</feature>
<feature type="region of interest" description="Disordered" evidence="2">
    <location>
        <begin position="457"/>
        <end position="645"/>
    </location>
</feature>
<feature type="coiled-coil region" evidence="1">
    <location>
        <begin position="209"/>
        <end position="257"/>
    </location>
</feature>
<feature type="region of interest" description="Disordered" evidence="2">
    <location>
        <begin position="1695"/>
        <end position="1732"/>
    </location>
</feature>
<feature type="coiled-coil region" evidence="1">
    <location>
        <begin position="88"/>
        <end position="135"/>
    </location>
</feature>
<keyword evidence="1" id="KW-0175">Coiled coil</keyword>
<feature type="compositionally biased region" description="Low complexity" evidence="2">
    <location>
        <begin position="1795"/>
        <end position="1809"/>
    </location>
</feature>
<feature type="coiled-coil region" evidence="1">
    <location>
        <begin position="1011"/>
        <end position="1038"/>
    </location>
</feature>
<feature type="compositionally biased region" description="Low complexity" evidence="2">
    <location>
        <begin position="613"/>
        <end position="623"/>
    </location>
</feature>
<feature type="compositionally biased region" description="Pro residues" evidence="2">
    <location>
        <begin position="723"/>
        <end position="733"/>
    </location>
</feature>
<dbReference type="GO" id="GO:0015631">
    <property type="term" value="F:tubulin binding"/>
    <property type="evidence" value="ECO:0007669"/>
    <property type="project" value="TreeGrafter"/>
</dbReference>
<dbReference type="PANTHER" id="PTHR28190">
    <property type="entry name" value="NUCLEAR MIGRATION PROTEIN NUM1"/>
    <property type="match status" value="1"/>
</dbReference>
<accession>A0A4Q4TPU4</accession>
<dbReference type="PANTHER" id="PTHR28190:SF1">
    <property type="entry name" value="NUCLEAR MIGRATION PROTEIN NUM1"/>
    <property type="match status" value="1"/>
</dbReference>
<evidence type="ECO:0000313" key="4">
    <source>
        <dbReference type="EMBL" id="RYP07433.1"/>
    </source>
</evidence>
<feature type="region of interest" description="Disordered" evidence="2">
    <location>
        <begin position="1846"/>
        <end position="1925"/>
    </location>
</feature>
<comment type="caution">
    <text evidence="4">The sequence shown here is derived from an EMBL/GenBank/DDBJ whole genome shotgun (WGS) entry which is preliminary data.</text>
</comment>
<feature type="region of interest" description="Disordered" evidence="2">
    <location>
        <begin position="658"/>
        <end position="796"/>
    </location>
</feature>
<feature type="compositionally biased region" description="Polar residues" evidence="2">
    <location>
        <begin position="772"/>
        <end position="786"/>
    </location>
</feature>
<dbReference type="EMBL" id="QJNU01000097">
    <property type="protein sequence ID" value="RYP07433.1"/>
    <property type="molecule type" value="Genomic_DNA"/>
</dbReference>
<sequence length="2298" mass="252630">MASSSPPAGAYPAPAPANVRDGKEQQDPFLSVASAPAATSTSNHQRFSIFDSQLFALGPNASPEQARLALEAHLAETDRRMEEAGKLGTALVQQRKELTERLKEVEKLQAEEELSPDLRQKLADIEKEYNEVARESARAFLPKQRVPSNEAAPSSPFISEGKSERRSVSPSKFETQSTDSPSKFSVPNRKVRNQPVNRIHDIEFAAEISTSLIAQVRNLQALLAEKEEELKETRVEKSRLEYETESFQQRVKALDENEHRYKDENWNLETQLHDLMTAQKTAAEREKKLTQSLNLLQAEKNATQQKLDEVRLSHSKLVEEHAAAVKRHDIELGTAKRNIVLADSERGAMQRKIEELTSQNQELAKAIYLERGRAAEREQPVGLNDEGFDTANDNPTPEHSPPPSPVKGTPRHSMLETETLKTSLGHAQRTIQSLRTNYHREKTEKLELRRMLHEARDEVEKLRSDPVPATRRSRRAEPKQKPEFKRPPRLLGGHRTVRSEIYTEDSSWEDQPDSTSPPQASPAYRASAKFETPAASISHDNSDQFETANETSDAAFETADEHDERDGPDAETDDFLTGAEDFSSEDDSGTETESPSRRSTLRGRPPNLPTNLARSRSTDSSASTEDEYYGYESEPRTPTTLPPLQQRFTLRVNRGAFRHSRQGSEDATCPGSPGSAPNNSASGTPQKPTQSLAAELGDFEDSGNESALSATPSRRSIRTRTASPPPTLPPLPKPVMVDSGMMTDPLPEQTLLFPENRSDRPASVGTIISRPATASSYASSGVQDTRGSPAGFRSSPQLGLSTVHSQGVEPLPETDIHTTEVAAIRTEHAEQMKRLASEHTAAKAAALDSLRAEHVEQMRRLNDDHAASEAASMEAVRVRHAENNRKSEAAAREALTQEIEALKSSYTAEASKAAADALAAHAAEANAIKASHAEEIDALKAAHSEQLALREAENRESHATEIEALRIKHSEEITALKRESDAAHAAELQNLGAQKANELSASVEKVRVAHAAELQALKAKHSEEITALRRENDAARSSELEGLKAKQLEELASANKDSDAARAAEIDALKATHAAELSNSMKAKDAAHTAELQDLKAKHMEELAAAKKDLVDAHASEIEALNALHTEERSNSQKDCDAAHAAEIAALVAAHSTQIEQAKSELRNAHTKELESLKAAHAEQIEQAKQDLRAAHAEQLESLKETHLREIEEIKNDMSATLLREIELQKEKHAKQMGELREEHNSSLAAETAALLVMHAKDLESSKAESEATRSKELSALREAHTREMEALKSQYAAAHAQELEGFKAALAKQVESSKAEGDVAHTQQLEALNAAHAEILEAHKRESEVALSQALGSLKASHEKQMEEVRSELAANKCVELEKLVADHSRELETVRTESESSRAQLLEDITNTKSQELERLRCEKDMAHSRELKNVKEEHAALLTRDLEALRKDLDETYVKELQVVKEEHAVVLARELEAAETQHATVRAQELKALEDKHQAILAKELQALASERNAAHSKQIEELKAVHAASMDALRDEQQTALNDAINNLKENHARELDALTTSHDTIQAEAIEILKASHAEQLDQIKRDNKMTLSWELDAANARHRQILESQKQESSAEMEKLRASHTSELEALRKSSALTPPALDISAISAVETKPVESTDILVPSREAVIISPETDRPRTPQPAAFKLFGKKTRGNLDESPLIAEDETRQSPSVHKEPETPESQRPFKEISTNTDARHARKAAILTVDHSSQTNLTAESLERMMARHQPQLSQDSATTITPTGGVTVAPLGDVVSPPTVPSDVAPSPMMHGTRSQESIGSIAHAKYRMGDSGVVSTLEPILARRPDSAASGRTSALGRPPLPTNHREAIEAARTNSSSGGKGTMGPPLVPASAYKTPTSRPRTPSNRPLSPTSLKGTPTPRPGRAQLTRGFAEVHSPTKMPAPSRQSSVSSFTSEIETRFNIRGDMSMESTGFGPNTDPRMIQAITQTMIGEYLWKYTRKAGRGEMSEKRHRRYFWVHPYTKSLYWSDRDPSTAGRSELRAKSVSIEAVRVVTDDNPMPPGLHRKSLIIISPGRTIKFTCTTGQRHETWFNALSYLLLRTGDDHQPDAEGVAGNITQEDVDEFNPSLHNRGPNTNRPKAPPSLSSYNSRTTRNDSPNFDLASMSIPTLTPTHERGTARPGTLSRLSGYWKSGTISGTLGSIRSRSRSSVANDAAIYDASEVHDSAEDLRQMIEQQDREADRLENVRACCDGKHDVGTLSQSSKRSRLSSLHTPSHTHGHPGPSSSPTPTGTLRSRT</sequence>
<feature type="region of interest" description="Disordered" evidence="2">
    <location>
        <begin position="1789"/>
        <end position="1815"/>
    </location>
</feature>
<gene>
    <name evidence="4" type="ORF">DL764_002510</name>
</gene>
<proteinExistence type="predicted"/>
<feature type="compositionally biased region" description="Polar residues" evidence="2">
    <location>
        <begin position="168"/>
        <end position="185"/>
    </location>
</feature>
<dbReference type="InterPro" id="IPR001849">
    <property type="entry name" value="PH_domain"/>
</dbReference>
<feature type="domain" description="PH" evidence="3">
    <location>
        <begin position="1989"/>
        <end position="2100"/>
    </location>
</feature>
<feature type="compositionally biased region" description="Acidic residues" evidence="2">
    <location>
        <begin position="502"/>
        <end position="512"/>
    </location>
</feature>
<feature type="compositionally biased region" description="Basic and acidic residues" evidence="2">
    <location>
        <begin position="1708"/>
        <end position="1721"/>
    </location>
</feature>
<name>A0A4Q4TPU4_9PEZI</name>
<feature type="region of interest" description="Disordered" evidence="2">
    <location>
        <begin position="138"/>
        <end position="192"/>
    </location>
</feature>
<protein>
    <recommendedName>
        <fullName evidence="3">PH domain-containing protein</fullName>
    </recommendedName>
</protein>
<feature type="compositionally biased region" description="Polar residues" evidence="2">
    <location>
        <begin position="704"/>
        <end position="722"/>
    </location>
</feature>
<feature type="coiled-coil region" evidence="1">
    <location>
        <begin position="286"/>
        <end position="313"/>
    </location>
</feature>
<feature type="compositionally biased region" description="Low complexity" evidence="2">
    <location>
        <begin position="1898"/>
        <end position="1916"/>
    </location>
</feature>
<dbReference type="PROSITE" id="PS50003">
    <property type="entry name" value="PH_DOMAIN"/>
    <property type="match status" value="1"/>
</dbReference>
<dbReference type="STRING" id="155417.A0A4Q4TPU4"/>
<feature type="coiled-coil region" evidence="1">
    <location>
        <begin position="1148"/>
        <end position="1239"/>
    </location>
</feature>
<feature type="compositionally biased region" description="Low complexity" evidence="2">
    <location>
        <begin position="636"/>
        <end position="645"/>
    </location>
</feature>
<keyword evidence="5" id="KW-1185">Reference proteome</keyword>
<feature type="region of interest" description="Disordered" evidence="2">
    <location>
        <begin position="375"/>
        <end position="411"/>
    </location>
</feature>
<reference evidence="4 5" key="1">
    <citation type="submission" date="2018-06" db="EMBL/GenBank/DDBJ databases">
        <title>Complete Genomes of Monosporascus.</title>
        <authorList>
            <person name="Robinson A.J."/>
            <person name="Natvig D.O."/>
        </authorList>
    </citation>
    <scope>NUCLEOTIDE SEQUENCE [LARGE SCALE GENOMIC DNA]</scope>
    <source>
        <strain evidence="4 5">CBS 110550</strain>
    </source>
</reference>
<feature type="compositionally biased region" description="Polar residues" evidence="2">
    <location>
        <begin position="1946"/>
        <end position="1955"/>
    </location>
</feature>
<feature type="region of interest" description="Disordered" evidence="2">
    <location>
        <begin position="2124"/>
        <end position="2161"/>
    </location>
</feature>